<evidence type="ECO:0000313" key="2">
    <source>
        <dbReference type="EMBL" id="PIC21459.1"/>
    </source>
</evidence>
<dbReference type="AlphaFoldDB" id="A0A2G5T2S5"/>
<dbReference type="Proteomes" id="UP000230233">
    <property type="component" value="Chromosome X"/>
</dbReference>
<name>A0A2G5T2S5_9PELO</name>
<keyword evidence="3" id="KW-1185">Reference proteome</keyword>
<protein>
    <submittedName>
        <fullName evidence="2">Uncharacterized protein</fullName>
    </submittedName>
</protein>
<comment type="caution">
    <text evidence="2">The sequence shown here is derived from an EMBL/GenBank/DDBJ whole genome shotgun (WGS) entry which is preliminary data.</text>
</comment>
<evidence type="ECO:0000256" key="1">
    <source>
        <dbReference type="SAM" id="MobiDB-lite"/>
    </source>
</evidence>
<gene>
    <name evidence="2" type="primary">Cnig_chr_X.g26283</name>
    <name evidence="2" type="ORF">B9Z55_026283</name>
</gene>
<dbReference type="STRING" id="1611254.A0A2G5T2S5"/>
<feature type="region of interest" description="Disordered" evidence="1">
    <location>
        <begin position="91"/>
        <end position="111"/>
    </location>
</feature>
<accession>A0A2G5T2S5</accession>
<sequence length="166" mass="19729">MLLFFRKIRCESSEFFFFKLHGFLILFFNHDNQLLAYTSKCTPKLKTMNFDAFLPPMLVPNREEQRHTITRKRMERFTTGGQLLSVTDVKTTHFDDNPPPPPPSIGGHRYYSNNRNTFREPDYDTVHTYRDVLTEPKREEVNYRIPRARESVVPVVEREYPVKSKP</sequence>
<evidence type="ECO:0000313" key="3">
    <source>
        <dbReference type="Proteomes" id="UP000230233"/>
    </source>
</evidence>
<reference evidence="3" key="1">
    <citation type="submission" date="2017-10" db="EMBL/GenBank/DDBJ databases">
        <title>Rapid genome shrinkage in a self-fertile nematode reveals novel sperm competition proteins.</title>
        <authorList>
            <person name="Yin D."/>
            <person name="Schwarz E.M."/>
            <person name="Thomas C.G."/>
            <person name="Felde R.L."/>
            <person name="Korf I.F."/>
            <person name="Cutter A.D."/>
            <person name="Schartner C.M."/>
            <person name="Ralston E.J."/>
            <person name="Meyer B.J."/>
            <person name="Haag E.S."/>
        </authorList>
    </citation>
    <scope>NUCLEOTIDE SEQUENCE [LARGE SCALE GENOMIC DNA]</scope>
    <source>
        <strain evidence="3">JU1422</strain>
    </source>
</reference>
<dbReference type="EMBL" id="PDUG01000006">
    <property type="protein sequence ID" value="PIC21459.1"/>
    <property type="molecule type" value="Genomic_DNA"/>
</dbReference>
<proteinExistence type="predicted"/>
<organism evidence="2 3">
    <name type="scientific">Caenorhabditis nigoni</name>
    <dbReference type="NCBI Taxonomy" id="1611254"/>
    <lineage>
        <taxon>Eukaryota</taxon>
        <taxon>Metazoa</taxon>
        <taxon>Ecdysozoa</taxon>
        <taxon>Nematoda</taxon>
        <taxon>Chromadorea</taxon>
        <taxon>Rhabditida</taxon>
        <taxon>Rhabditina</taxon>
        <taxon>Rhabditomorpha</taxon>
        <taxon>Rhabditoidea</taxon>
        <taxon>Rhabditidae</taxon>
        <taxon>Peloderinae</taxon>
        <taxon>Caenorhabditis</taxon>
    </lineage>
</organism>